<gene>
    <name evidence="2" type="ORF">HYC85_005673</name>
</gene>
<dbReference type="AlphaFoldDB" id="A0A7J7I2T2"/>
<feature type="compositionally biased region" description="Acidic residues" evidence="1">
    <location>
        <begin position="7"/>
        <end position="16"/>
    </location>
</feature>
<feature type="compositionally biased region" description="Gly residues" evidence="1">
    <location>
        <begin position="17"/>
        <end position="33"/>
    </location>
</feature>
<proteinExistence type="predicted"/>
<dbReference type="EMBL" id="JACBKZ010000002">
    <property type="protein sequence ID" value="KAF5958448.1"/>
    <property type="molecule type" value="Genomic_DNA"/>
</dbReference>
<dbReference type="Proteomes" id="UP000593564">
    <property type="component" value="Unassembled WGS sequence"/>
</dbReference>
<accession>A0A7J7I2T2</accession>
<keyword evidence="3" id="KW-1185">Reference proteome</keyword>
<evidence type="ECO:0000256" key="1">
    <source>
        <dbReference type="SAM" id="MobiDB-lite"/>
    </source>
</evidence>
<reference evidence="2 3" key="2">
    <citation type="submission" date="2020-07" db="EMBL/GenBank/DDBJ databases">
        <title>Genome assembly of wild tea tree DASZ reveals pedigree and selection history of tea varieties.</title>
        <authorList>
            <person name="Zhang W."/>
        </authorList>
    </citation>
    <scope>NUCLEOTIDE SEQUENCE [LARGE SCALE GENOMIC DNA]</scope>
    <source>
        <strain evidence="3">cv. G240</strain>
        <tissue evidence="2">Leaf</tissue>
    </source>
</reference>
<name>A0A7J7I2T2_CAMSI</name>
<evidence type="ECO:0000313" key="2">
    <source>
        <dbReference type="EMBL" id="KAF5958448.1"/>
    </source>
</evidence>
<evidence type="ECO:0000313" key="3">
    <source>
        <dbReference type="Proteomes" id="UP000593564"/>
    </source>
</evidence>
<organism evidence="2 3">
    <name type="scientific">Camellia sinensis</name>
    <name type="common">Tea plant</name>
    <name type="synonym">Thea sinensis</name>
    <dbReference type="NCBI Taxonomy" id="4442"/>
    <lineage>
        <taxon>Eukaryota</taxon>
        <taxon>Viridiplantae</taxon>
        <taxon>Streptophyta</taxon>
        <taxon>Embryophyta</taxon>
        <taxon>Tracheophyta</taxon>
        <taxon>Spermatophyta</taxon>
        <taxon>Magnoliopsida</taxon>
        <taxon>eudicotyledons</taxon>
        <taxon>Gunneridae</taxon>
        <taxon>Pentapetalae</taxon>
        <taxon>asterids</taxon>
        <taxon>Ericales</taxon>
        <taxon>Theaceae</taxon>
        <taxon>Camellia</taxon>
    </lineage>
</organism>
<feature type="region of interest" description="Disordered" evidence="1">
    <location>
        <begin position="1"/>
        <end position="41"/>
    </location>
</feature>
<comment type="caution">
    <text evidence="2">The sequence shown here is derived from an EMBL/GenBank/DDBJ whole genome shotgun (WGS) entry which is preliminary data.</text>
</comment>
<reference evidence="3" key="1">
    <citation type="journal article" date="2020" name="Nat. Commun.">
        <title>Genome assembly of wild tea tree DASZ reveals pedigree and selection history of tea varieties.</title>
        <authorList>
            <person name="Zhang W."/>
            <person name="Zhang Y."/>
            <person name="Qiu H."/>
            <person name="Guo Y."/>
            <person name="Wan H."/>
            <person name="Zhang X."/>
            <person name="Scossa F."/>
            <person name="Alseekh S."/>
            <person name="Zhang Q."/>
            <person name="Wang P."/>
            <person name="Xu L."/>
            <person name="Schmidt M.H."/>
            <person name="Jia X."/>
            <person name="Li D."/>
            <person name="Zhu A."/>
            <person name="Guo F."/>
            <person name="Chen W."/>
            <person name="Ni D."/>
            <person name="Usadel B."/>
            <person name="Fernie A.R."/>
            <person name="Wen W."/>
        </authorList>
    </citation>
    <scope>NUCLEOTIDE SEQUENCE [LARGE SCALE GENOMIC DNA]</scope>
    <source>
        <strain evidence="3">cv. G240</strain>
    </source>
</reference>
<sequence>MYVRSDEEAEDGDGDGDGNGNGEAEGEGSGGRDQGPSFSTFTPHAIHTWSMFIFANRCIKDDVQGVHKM</sequence>
<protein>
    <submittedName>
        <fullName evidence="2">Uncharacterized protein</fullName>
    </submittedName>
</protein>